<feature type="transmembrane region" description="Helical" evidence="6">
    <location>
        <begin position="202"/>
        <end position="220"/>
    </location>
</feature>
<dbReference type="GO" id="GO:0016874">
    <property type="term" value="F:ligase activity"/>
    <property type="evidence" value="ECO:0007669"/>
    <property type="project" value="UniProtKB-KW"/>
</dbReference>
<dbReference type="Pfam" id="PF04932">
    <property type="entry name" value="Wzy_C"/>
    <property type="match status" value="1"/>
</dbReference>
<proteinExistence type="predicted"/>
<evidence type="ECO:0000256" key="2">
    <source>
        <dbReference type="ARBA" id="ARBA00022692"/>
    </source>
</evidence>
<feature type="transmembrane region" description="Helical" evidence="6">
    <location>
        <begin position="106"/>
        <end position="127"/>
    </location>
</feature>
<keyword evidence="8" id="KW-0436">Ligase</keyword>
<dbReference type="RefSeq" id="WP_317641359.1">
    <property type="nucleotide sequence ID" value="NZ_JAPMIV010000042.1"/>
</dbReference>
<evidence type="ECO:0000256" key="4">
    <source>
        <dbReference type="ARBA" id="ARBA00023136"/>
    </source>
</evidence>
<feature type="transmembrane region" description="Helical" evidence="6">
    <location>
        <begin position="172"/>
        <end position="190"/>
    </location>
</feature>
<feature type="transmembrane region" description="Helical" evidence="6">
    <location>
        <begin position="82"/>
        <end position="100"/>
    </location>
</feature>
<feature type="transmembrane region" description="Helical" evidence="6">
    <location>
        <begin position="429"/>
        <end position="449"/>
    </location>
</feature>
<reference evidence="8 9" key="1">
    <citation type="submission" date="2022-11" db="EMBL/GenBank/DDBJ databases">
        <title>Deinococcus ZS9-10, Low Temperature and Draught-tolerating, UV-resistant Bacteria from Continental Antarctica.</title>
        <authorList>
            <person name="Cheng L."/>
        </authorList>
    </citation>
    <scope>NUCLEOTIDE SEQUENCE [LARGE SCALE GENOMIC DNA]</scope>
    <source>
        <strain evidence="8 9">ZS9-10</strain>
    </source>
</reference>
<evidence type="ECO:0000256" key="5">
    <source>
        <dbReference type="SAM" id="MobiDB-lite"/>
    </source>
</evidence>
<comment type="subcellular location">
    <subcellularLocation>
        <location evidence="1">Membrane</location>
        <topology evidence="1">Multi-pass membrane protein</topology>
    </subcellularLocation>
</comment>
<feature type="region of interest" description="Disordered" evidence="5">
    <location>
        <begin position="1"/>
        <end position="30"/>
    </location>
</feature>
<feature type="domain" description="O-antigen ligase-related" evidence="7">
    <location>
        <begin position="278"/>
        <end position="433"/>
    </location>
</feature>
<feature type="transmembrane region" description="Helical" evidence="6">
    <location>
        <begin position="242"/>
        <end position="261"/>
    </location>
</feature>
<feature type="transmembrane region" description="Helical" evidence="6">
    <location>
        <begin position="139"/>
        <end position="160"/>
    </location>
</feature>
<sequence length="531" mass="58029">MKSLPLRSTGRVSSGRAAAKRPAASPPMGAGSSPLSRWAVWLALLLLALLVGLLATVQPLLAGGLVALMVLITGLTRVWHRLSEVALGFIGISLVGYAFLGKGYAYVGVPPLFVGEIALVVGLLALWRVGTLGIRYHRGVLALLGVFMVIGLINTVPYVGTYGIDTLRDGVTWAYAAFALVVAGLLLRLGVLERVVEQYARLLPWFLFLAPVSLVMFKILENSIPQWPGSGTPILAPKAGDIGVHLAGIVAFLLLGLHQAFMKPGTYRVRQEWLWWGLLLVGCLSISQSRAALLAVFFGGLFVVLLRPRSGWGRPLYLIAVVLTLLVGFNIRVNLGTDRDISAEALLLNVQSIVGESGSEVREGSRTWRLDWWNDIVNYTVHGPYFWTGKGYGINLATDDGFQVFSDNSLRNPHNGHMTFLARSGVPGFVSWVALQLAFAFYLLRAYALARRNGQPLWANLFLWIFAYWMAFLINAAFDVYLEGPQGGIWFWCVFGFGLAAMETHRRQLAAAPAPLPISVALIPPYPSKEF</sequence>
<evidence type="ECO:0000313" key="8">
    <source>
        <dbReference type="EMBL" id="MDV6376010.1"/>
    </source>
</evidence>
<keyword evidence="2 6" id="KW-0812">Transmembrane</keyword>
<organism evidence="8 9">
    <name type="scientific">Deinococcus arenicola</name>
    <dbReference type="NCBI Taxonomy" id="2994950"/>
    <lineage>
        <taxon>Bacteria</taxon>
        <taxon>Thermotogati</taxon>
        <taxon>Deinococcota</taxon>
        <taxon>Deinococci</taxon>
        <taxon>Deinococcales</taxon>
        <taxon>Deinococcaceae</taxon>
        <taxon>Deinococcus</taxon>
    </lineage>
</organism>
<dbReference type="PANTHER" id="PTHR37422">
    <property type="entry name" value="TEICHURONIC ACID BIOSYNTHESIS PROTEIN TUAE"/>
    <property type="match status" value="1"/>
</dbReference>
<keyword evidence="9" id="KW-1185">Reference proteome</keyword>
<dbReference type="EMBL" id="JAPMIV010000042">
    <property type="protein sequence ID" value="MDV6376010.1"/>
    <property type="molecule type" value="Genomic_DNA"/>
</dbReference>
<dbReference type="InterPro" id="IPR051533">
    <property type="entry name" value="WaaL-like"/>
</dbReference>
<feature type="compositionally biased region" description="Low complexity" evidence="5">
    <location>
        <begin position="13"/>
        <end position="27"/>
    </location>
</feature>
<dbReference type="PANTHER" id="PTHR37422:SF23">
    <property type="entry name" value="TEICHURONIC ACID BIOSYNTHESIS PROTEIN TUAE"/>
    <property type="match status" value="1"/>
</dbReference>
<gene>
    <name evidence="8" type="ORF">ORD21_15535</name>
</gene>
<feature type="transmembrane region" description="Helical" evidence="6">
    <location>
        <begin position="461"/>
        <end position="482"/>
    </location>
</feature>
<keyword evidence="4 6" id="KW-0472">Membrane</keyword>
<comment type="caution">
    <text evidence="8">The sequence shown here is derived from an EMBL/GenBank/DDBJ whole genome shotgun (WGS) entry which is preliminary data.</text>
</comment>
<dbReference type="Proteomes" id="UP001276150">
    <property type="component" value="Unassembled WGS sequence"/>
</dbReference>
<evidence type="ECO:0000256" key="1">
    <source>
        <dbReference type="ARBA" id="ARBA00004141"/>
    </source>
</evidence>
<feature type="transmembrane region" description="Helical" evidence="6">
    <location>
        <begin position="273"/>
        <end position="306"/>
    </location>
</feature>
<name>A0ABU4DVX8_9DEIO</name>
<evidence type="ECO:0000256" key="6">
    <source>
        <dbReference type="SAM" id="Phobius"/>
    </source>
</evidence>
<evidence type="ECO:0000259" key="7">
    <source>
        <dbReference type="Pfam" id="PF04932"/>
    </source>
</evidence>
<evidence type="ECO:0000313" key="9">
    <source>
        <dbReference type="Proteomes" id="UP001276150"/>
    </source>
</evidence>
<dbReference type="InterPro" id="IPR007016">
    <property type="entry name" value="O-antigen_ligase-rel_domated"/>
</dbReference>
<keyword evidence="3 6" id="KW-1133">Transmembrane helix</keyword>
<accession>A0ABU4DVX8</accession>
<evidence type="ECO:0000256" key="3">
    <source>
        <dbReference type="ARBA" id="ARBA00022989"/>
    </source>
</evidence>
<feature type="transmembrane region" description="Helical" evidence="6">
    <location>
        <begin position="38"/>
        <end position="70"/>
    </location>
</feature>
<feature type="transmembrane region" description="Helical" evidence="6">
    <location>
        <begin position="312"/>
        <end position="331"/>
    </location>
</feature>
<protein>
    <submittedName>
        <fullName evidence="8">O-antigen ligase family protein</fullName>
    </submittedName>
</protein>